<accession>A0A9D1N8H8</accession>
<dbReference type="InterPro" id="IPR007627">
    <property type="entry name" value="RNA_pol_sigma70_r2"/>
</dbReference>
<sequence>MLSVEETGTLISSAQSGDEAAKERLIKENLPLVKSIVRRFKGRLEYDDLMQLGAMGFLKAVMGFDASYGVRFSTYAVPMIAGEIKRFLRDDGAVKVSRWAKTLSAKIAAYLDEVAKGGGAQPTVDELAEKFGCERCDIVFALDTSRFVVSLSDDSGEDGAPLEDRIAGGSTPEDGIDGLMLRESIMQLPERERKIIFLRYYRDKTQSEVAGELGVSQVQVSRLENKILCKIREKMDAGE</sequence>
<evidence type="ECO:0000256" key="3">
    <source>
        <dbReference type="ARBA" id="ARBA00023015"/>
    </source>
</evidence>
<dbReference type="GO" id="GO:0016987">
    <property type="term" value="F:sigma factor activity"/>
    <property type="evidence" value="ECO:0007669"/>
    <property type="project" value="UniProtKB-KW"/>
</dbReference>
<gene>
    <name evidence="8" type="ORF">IAC73_00040</name>
</gene>
<dbReference type="Pfam" id="PF04542">
    <property type="entry name" value="Sigma70_r2"/>
    <property type="match status" value="1"/>
</dbReference>
<dbReference type="CDD" id="cd06171">
    <property type="entry name" value="Sigma70_r4"/>
    <property type="match status" value="1"/>
</dbReference>
<evidence type="ECO:0000256" key="5">
    <source>
        <dbReference type="ARBA" id="ARBA00023125"/>
    </source>
</evidence>
<dbReference type="SUPFAM" id="SSF88659">
    <property type="entry name" value="Sigma3 and sigma4 domains of RNA polymerase sigma factors"/>
    <property type="match status" value="2"/>
</dbReference>
<keyword evidence="5" id="KW-0238">DNA-binding</keyword>
<comment type="caution">
    <text evidence="8">The sequence shown here is derived from an EMBL/GenBank/DDBJ whole genome shotgun (WGS) entry which is preliminary data.</text>
</comment>
<dbReference type="EMBL" id="DVOE01000001">
    <property type="protein sequence ID" value="HIU98220.1"/>
    <property type="molecule type" value="Genomic_DNA"/>
</dbReference>
<keyword evidence="6" id="KW-0804">Transcription</keyword>
<dbReference type="InterPro" id="IPR013325">
    <property type="entry name" value="RNA_pol_sigma_r2"/>
</dbReference>
<dbReference type="InterPro" id="IPR014284">
    <property type="entry name" value="RNA_pol_sigma-70_dom"/>
</dbReference>
<organism evidence="8 9">
    <name type="scientific">Candidatus Limadaptatus stercoripullorum</name>
    <dbReference type="NCBI Taxonomy" id="2840846"/>
    <lineage>
        <taxon>Bacteria</taxon>
        <taxon>Bacillati</taxon>
        <taxon>Bacillota</taxon>
        <taxon>Clostridia</taxon>
        <taxon>Eubacteriales</taxon>
        <taxon>Candidatus Limadaptatus</taxon>
    </lineage>
</organism>
<dbReference type="Gene3D" id="1.20.120.1810">
    <property type="match status" value="1"/>
</dbReference>
<evidence type="ECO:0000256" key="1">
    <source>
        <dbReference type="ARBA" id="ARBA00007788"/>
    </source>
</evidence>
<name>A0A9D1N8H8_9FIRM</name>
<reference evidence="8" key="2">
    <citation type="journal article" date="2021" name="PeerJ">
        <title>Extensive microbial diversity within the chicken gut microbiome revealed by metagenomics and culture.</title>
        <authorList>
            <person name="Gilroy R."/>
            <person name="Ravi A."/>
            <person name="Getino M."/>
            <person name="Pursley I."/>
            <person name="Horton D.L."/>
            <person name="Alikhan N.F."/>
            <person name="Baker D."/>
            <person name="Gharbi K."/>
            <person name="Hall N."/>
            <person name="Watson M."/>
            <person name="Adriaenssens E.M."/>
            <person name="Foster-Nyarko E."/>
            <person name="Jarju S."/>
            <person name="Secka A."/>
            <person name="Antonio M."/>
            <person name="Oren A."/>
            <person name="Chaudhuri R.R."/>
            <person name="La Ragione R."/>
            <person name="Hildebrand F."/>
            <person name="Pallen M.J."/>
        </authorList>
    </citation>
    <scope>NUCLEOTIDE SEQUENCE</scope>
    <source>
        <strain evidence="8">10406</strain>
    </source>
</reference>
<dbReference type="NCBIfam" id="TIGR02937">
    <property type="entry name" value="sigma70-ECF"/>
    <property type="match status" value="1"/>
</dbReference>
<dbReference type="InterPro" id="IPR000943">
    <property type="entry name" value="RNA_pol_sigma70"/>
</dbReference>
<dbReference type="PANTHER" id="PTHR30385:SF4">
    <property type="entry name" value="RNA POLYMERASE SIGMA-E FACTOR"/>
    <property type="match status" value="1"/>
</dbReference>
<dbReference type="PROSITE" id="PS50943">
    <property type="entry name" value="HTH_CROC1"/>
    <property type="match status" value="1"/>
</dbReference>
<dbReference type="PRINTS" id="PR00046">
    <property type="entry name" value="SIGMA70FCT"/>
</dbReference>
<keyword evidence="2" id="KW-0749">Sporulation</keyword>
<protein>
    <submittedName>
        <fullName evidence="8">Sigma-70 family RNA polymerase sigma factor</fullName>
    </submittedName>
</protein>
<evidence type="ECO:0000313" key="8">
    <source>
        <dbReference type="EMBL" id="HIU98220.1"/>
    </source>
</evidence>
<keyword evidence="3" id="KW-0805">Transcription regulation</keyword>
<dbReference type="InterPro" id="IPR001387">
    <property type="entry name" value="Cro/C1-type_HTH"/>
</dbReference>
<dbReference type="InterPro" id="IPR013324">
    <property type="entry name" value="RNA_pol_sigma_r3/r4-like"/>
</dbReference>
<dbReference type="AlphaFoldDB" id="A0A9D1N8H8"/>
<proteinExistence type="inferred from homology"/>
<evidence type="ECO:0000256" key="6">
    <source>
        <dbReference type="ARBA" id="ARBA00023163"/>
    </source>
</evidence>
<keyword evidence="4" id="KW-0731">Sigma factor</keyword>
<dbReference type="Gene3D" id="1.20.140.160">
    <property type="match status" value="1"/>
</dbReference>
<evidence type="ECO:0000313" key="9">
    <source>
        <dbReference type="Proteomes" id="UP000886857"/>
    </source>
</evidence>
<dbReference type="InterPro" id="IPR007630">
    <property type="entry name" value="RNA_pol_sigma70_r4"/>
</dbReference>
<dbReference type="Proteomes" id="UP000886857">
    <property type="component" value="Unassembled WGS sequence"/>
</dbReference>
<evidence type="ECO:0000259" key="7">
    <source>
        <dbReference type="PROSITE" id="PS50943"/>
    </source>
</evidence>
<dbReference type="SUPFAM" id="SSF88946">
    <property type="entry name" value="Sigma2 domain of RNA polymerase sigma factors"/>
    <property type="match status" value="1"/>
</dbReference>
<dbReference type="GO" id="GO:0030435">
    <property type="term" value="P:sporulation resulting in formation of a cellular spore"/>
    <property type="evidence" value="ECO:0007669"/>
    <property type="project" value="UniProtKB-KW"/>
</dbReference>
<dbReference type="GO" id="GO:0003677">
    <property type="term" value="F:DNA binding"/>
    <property type="evidence" value="ECO:0007669"/>
    <property type="project" value="UniProtKB-KW"/>
</dbReference>
<feature type="domain" description="HTH cro/C1-type" evidence="7">
    <location>
        <begin position="195"/>
        <end position="225"/>
    </location>
</feature>
<reference evidence="8" key="1">
    <citation type="submission" date="2020-10" db="EMBL/GenBank/DDBJ databases">
        <authorList>
            <person name="Gilroy R."/>
        </authorList>
    </citation>
    <scope>NUCLEOTIDE SEQUENCE</scope>
    <source>
        <strain evidence="8">10406</strain>
    </source>
</reference>
<evidence type="ECO:0000256" key="4">
    <source>
        <dbReference type="ARBA" id="ARBA00023082"/>
    </source>
</evidence>
<evidence type="ECO:0000256" key="2">
    <source>
        <dbReference type="ARBA" id="ARBA00022969"/>
    </source>
</evidence>
<dbReference type="PANTHER" id="PTHR30385">
    <property type="entry name" value="SIGMA FACTOR F FLAGELLAR"/>
    <property type="match status" value="1"/>
</dbReference>
<dbReference type="GO" id="GO:0006352">
    <property type="term" value="P:DNA-templated transcription initiation"/>
    <property type="evidence" value="ECO:0007669"/>
    <property type="project" value="InterPro"/>
</dbReference>
<comment type="similarity">
    <text evidence="1">Belongs to the sigma-70 factor family.</text>
</comment>
<dbReference type="PROSITE" id="PS00716">
    <property type="entry name" value="SIGMA70_2"/>
    <property type="match status" value="1"/>
</dbReference>
<dbReference type="Pfam" id="PF04545">
    <property type="entry name" value="Sigma70_r4"/>
    <property type="match status" value="1"/>
</dbReference>